<evidence type="ECO:0000256" key="1">
    <source>
        <dbReference type="ARBA" id="ARBA00003237"/>
    </source>
</evidence>
<keyword evidence="8" id="KW-0808">Transferase</keyword>
<dbReference type="InterPro" id="IPR013785">
    <property type="entry name" value="Aldolase_TIM"/>
</dbReference>
<dbReference type="PIRSF" id="PIRSF006250">
    <property type="entry name" value="NadC_ModD"/>
    <property type="match status" value="1"/>
</dbReference>
<comment type="catalytic activity">
    <reaction evidence="10">
        <text>nicotinate beta-D-ribonucleotide + CO2 + diphosphate = quinolinate + 5-phospho-alpha-D-ribose 1-diphosphate + 2 H(+)</text>
        <dbReference type="Rhea" id="RHEA:12733"/>
        <dbReference type="ChEBI" id="CHEBI:15378"/>
        <dbReference type="ChEBI" id="CHEBI:16526"/>
        <dbReference type="ChEBI" id="CHEBI:29959"/>
        <dbReference type="ChEBI" id="CHEBI:33019"/>
        <dbReference type="ChEBI" id="CHEBI:57502"/>
        <dbReference type="ChEBI" id="CHEBI:58017"/>
        <dbReference type="EC" id="2.4.2.19"/>
    </reaction>
</comment>
<keyword evidence="6" id="KW-0662">Pyridine nucleotide biosynthesis</keyword>
<accession>X1Q573</accession>
<feature type="domain" description="Quinolinate phosphoribosyl transferase C-terminal" evidence="12">
    <location>
        <begin position="78"/>
        <end position="246"/>
    </location>
</feature>
<proteinExistence type="inferred from homology"/>
<dbReference type="SUPFAM" id="SSF51690">
    <property type="entry name" value="Nicotinate/Quinolinate PRTase C-terminal domain-like"/>
    <property type="match status" value="1"/>
</dbReference>
<feature type="non-terminal residue" evidence="14">
    <location>
        <position position="1"/>
    </location>
</feature>
<dbReference type="GO" id="GO:0034213">
    <property type="term" value="P:quinolinate catabolic process"/>
    <property type="evidence" value="ECO:0007669"/>
    <property type="project" value="TreeGrafter"/>
</dbReference>
<evidence type="ECO:0000256" key="7">
    <source>
        <dbReference type="ARBA" id="ARBA00022676"/>
    </source>
</evidence>
<dbReference type="Pfam" id="PF02749">
    <property type="entry name" value="QRPTase_N"/>
    <property type="match status" value="1"/>
</dbReference>
<dbReference type="InterPro" id="IPR022412">
    <property type="entry name" value="Quinolinate_PRibosylTrfase_N"/>
</dbReference>
<dbReference type="SUPFAM" id="SSF54675">
    <property type="entry name" value="Nicotinate/Quinolinate PRTase N-terminal domain-like"/>
    <property type="match status" value="1"/>
</dbReference>
<evidence type="ECO:0000256" key="2">
    <source>
        <dbReference type="ARBA" id="ARBA00004893"/>
    </source>
</evidence>
<reference evidence="14" key="1">
    <citation type="journal article" date="2014" name="Front. Microbiol.">
        <title>High frequency of phylogenetically diverse reductive dehalogenase-homologous genes in deep subseafloor sedimentary metagenomes.</title>
        <authorList>
            <person name="Kawai M."/>
            <person name="Futagami T."/>
            <person name="Toyoda A."/>
            <person name="Takaki Y."/>
            <person name="Nishi S."/>
            <person name="Hori S."/>
            <person name="Arai W."/>
            <person name="Tsubouchi T."/>
            <person name="Morono Y."/>
            <person name="Uchiyama I."/>
            <person name="Ito T."/>
            <person name="Fujiyama A."/>
            <person name="Inagaki F."/>
            <person name="Takami H."/>
        </authorList>
    </citation>
    <scope>NUCLEOTIDE SEQUENCE</scope>
    <source>
        <strain evidence="14">Expedition CK06-06</strain>
    </source>
</reference>
<dbReference type="Pfam" id="PF01729">
    <property type="entry name" value="QRPTase_C"/>
    <property type="match status" value="1"/>
</dbReference>
<dbReference type="Gene3D" id="3.90.1170.20">
    <property type="entry name" value="Quinolinate phosphoribosyl transferase, N-terminal domain"/>
    <property type="match status" value="1"/>
</dbReference>
<dbReference type="AlphaFoldDB" id="X1Q573"/>
<comment type="subunit">
    <text evidence="4">Hexamer formed by 3 homodimers.</text>
</comment>
<evidence type="ECO:0000256" key="8">
    <source>
        <dbReference type="ARBA" id="ARBA00022679"/>
    </source>
</evidence>
<organism evidence="14">
    <name type="scientific">marine sediment metagenome</name>
    <dbReference type="NCBI Taxonomy" id="412755"/>
    <lineage>
        <taxon>unclassified sequences</taxon>
        <taxon>metagenomes</taxon>
        <taxon>ecological metagenomes</taxon>
    </lineage>
</organism>
<dbReference type="FunFam" id="3.90.1170.20:FF:000001">
    <property type="entry name" value="Nicotinate-nucleotide diphosphorylase (Carboxylating)"/>
    <property type="match status" value="1"/>
</dbReference>
<evidence type="ECO:0000256" key="9">
    <source>
        <dbReference type="ARBA" id="ARBA00033102"/>
    </source>
</evidence>
<dbReference type="EC" id="2.4.2.19" evidence="5"/>
<dbReference type="GO" id="GO:0005737">
    <property type="term" value="C:cytoplasm"/>
    <property type="evidence" value="ECO:0007669"/>
    <property type="project" value="TreeGrafter"/>
</dbReference>
<dbReference type="InterPro" id="IPR027277">
    <property type="entry name" value="NadC/ModD"/>
</dbReference>
<dbReference type="GO" id="GO:0009435">
    <property type="term" value="P:NAD+ biosynthetic process"/>
    <property type="evidence" value="ECO:0007669"/>
    <property type="project" value="UniProtKB-UniPathway"/>
</dbReference>
<evidence type="ECO:0000259" key="13">
    <source>
        <dbReference type="Pfam" id="PF02749"/>
    </source>
</evidence>
<evidence type="ECO:0000256" key="3">
    <source>
        <dbReference type="ARBA" id="ARBA00009400"/>
    </source>
</evidence>
<dbReference type="CDD" id="cd01572">
    <property type="entry name" value="QPRTase"/>
    <property type="match status" value="1"/>
</dbReference>
<dbReference type="EMBL" id="BARV01027030">
    <property type="protein sequence ID" value="GAI46230.1"/>
    <property type="molecule type" value="Genomic_DNA"/>
</dbReference>
<dbReference type="InterPro" id="IPR004393">
    <property type="entry name" value="NadC"/>
</dbReference>
<dbReference type="InterPro" id="IPR036068">
    <property type="entry name" value="Nicotinate_pribotase-like_C"/>
</dbReference>
<evidence type="ECO:0000256" key="6">
    <source>
        <dbReference type="ARBA" id="ARBA00022642"/>
    </source>
</evidence>
<keyword evidence="7" id="KW-0328">Glycosyltransferase</keyword>
<dbReference type="InterPro" id="IPR037128">
    <property type="entry name" value="Quinolinate_PRibosylTase_N_sf"/>
</dbReference>
<comment type="function">
    <text evidence="1">Involved in the catabolism of quinolinic acid (QA).</text>
</comment>
<dbReference type="UniPathway" id="UPA00253">
    <property type="reaction ID" value="UER00331"/>
</dbReference>
<gene>
    <name evidence="14" type="ORF">S06H3_43564</name>
</gene>
<comment type="similarity">
    <text evidence="3">Belongs to the NadC/ModD family.</text>
</comment>
<dbReference type="InterPro" id="IPR002638">
    <property type="entry name" value="Quinolinate_PRibosylTrfase_C"/>
</dbReference>
<comment type="caution">
    <text evidence="14">The sequence shown here is derived from an EMBL/GenBank/DDBJ whole genome shotgun (WGS) entry which is preliminary data.</text>
</comment>
<dbReference type="PANTHER" id="PTHR32179">
    <property type="entry name" value="NICOTINATE-NUCLEOTIDE PYROPHOSPHORYLASE [CARBOXYLATING]"/>
    <property type="match status" value="1"/>
</dbReference>
<dbReference type="PANTHER" id="PTHR32179:SF3">
    <property type="entry name" value="NICOTINATE-NUCLEOTIDE PYROPHOSPHORYLASE [CARBOXYLATING]"/>
    <property type="match status" value="1"/>
</dbReference>
<dbReference type="FunFam" id="3.20.20.70:FF:000030">
    <property type="entry name" value="Nicotinate-nucleotide pyrophosphorylase, carboxylating"/>
    <property type="match status" value="1"/>
</dbReference>
<protein>
    <recommendedName>
        <fullName evidence="11">Probable nicotinate-nucleotide pyrophosphorylase [carboxylating]</fullName>
        <ecNumber evidence="5">2.4.2.19</ecNumber>
    </recommendedName>
    <alternativeName>
        <fullName evidence="9">Quinolinate phosphoribosyltransferase [decarboxylating]</fullName>
    </alternativeName>
</protein>
<dbReference type="Gene3D" id="3.20.20.70">
    <property type="entry name" value="Aldolase class I"/>
    <property type="match status" value="1"/>
</dbReference>
<evidence type="ECO:0000256" key="10">
    <source>
        <dbReference type="ARBA" id="ARBA00047445"/>
    </source>
</evidence>
<feature type="domain" description="Quinolinate phosphoribosyl transferase N-terminal" evidence="13">
    <location>
        <begin position="3"/>
        <end position="76"/>
    </location>
</feature>
<name>X1Q573_9ZZZZ</name>
<evidence type="ECO:0000256" key="5">
    <source>
        <dbReference type="ARBA" id="ARBA00011944"/>
    </source>
</evidence>
<sequence length="248" mass="27697">FTDEIGKAHIIVKEDCIVAGLKEAKKVFEKTGTRIKLQVKDGDFVKKQTIVAEIKGQVRFILKGERLALNFICRMSGIATETRKLVDKCRAINKQVTVAATRKTTPGFRKYEKKAVVLGGGEAHRYGLYDVVMIKDNHIKSVGSVEKAIKRIKQKIHDKIIEVEVENEEDALVAAKMNVDVIMLDNFNPEKGKLIAKKIREINNDITIEISGGVTPDNIVDYASFANRISLGYLTHSAKAKDFSLEIL</sequence>
<dbReference type="NCBIfam" id="TIGR00078">
    <property type="entry name" value="nadC"/>
    <property type="match status" value="1"/>
</dbReference>
<evidence type="ECO:0000256" key="11">
    <source>
        <dbReference type="ARBA" id="ARBA00069173"/>
    </source>
</evidence>
<evidence type="ECO:0000256" key="4">
    <source>
        <dbReference type="ARBA" id="ARBA00011218"/>
    </source>
</evidence>
<dbReference type="GO" id="GO:0004514">
    <property type="term" value="F:nicotinate-nucleotide diphosphorylase (carboxylating) activity"/>
    <property type="evidence" value="ECO:0007669"/>
    <property type="project" value="UniProtKB-EC"/>
</dbReference>
<evidence type="ECO:0000313" key="14">
    <source>
        <dbReference type="EMBL" id="GAI46230.1"/>
    </source>
</evidence>
<comment type="pathway">
    <text evidence="2">Cofactor biosynthesis; NAD(+) biosynthesis; nicotinate D-ribonucleotide from quinolinate: step 1/1.</text>
</comment>
<evidence type="ECO:0000259" key="12">
    <source>
        <dbReference type="Pfam" id="PF01729"/>
    </source>
</evidence>